<evidence type="ECO:0000256" key="1">
    <source>
        <dbReference type="SAM" id="MobiDB-lite"/>
    </source>
</evidence>
<evidence type="ECO:0000313" key="3">
    <source>
        <dbReference type="Proteomes" id="UP000765509"/>
    </source>
</evidence>
<evidence type="ECO:0000313" key="2">
    <source>
        <dbReference type="EMBL" id="MBW0493054.1"/>
    </source>
</evidence>
<protein>
    <submittedName>
        <fullName evidence="2">Uncharacterized protein</fullName>
    </submittedName>
</protein>
<dbReference type="EMBL" id="AVOT02011889">
    <property type="protein sequence ID" value="MBW0493054.1"/>
    <property type="molecule type" value="Genomic_DNA"/>
</dbReference>
<feature type="compositionally biased region" description="Polar residues" evidence="1">
    <location>
        <begin position="173"/>
        <end position="185"/>
    </location>
</feature>
<sequence length="244" mass="28093">MREIISTLPLTLQFNGDLKPEDWKDMDQVLQLHQLLKDLFQWSMDNKRFNLAFHWAELEASYQKICLKEIDFKDLMVITKVNPDRAYSDSSRLTRSSPNQLSSGFTPIIHQQSNGQESPLFTIPGGFQGKKRIQGEKQDLFLPLAERIRPHAPEAFGFGERSAQEPEVGVNHSRISSPSNRNITPTQTEHNIVMSESNINSDKLWLQISQYAEQYAKQFAELEASHEMMKQLTASMEKNNKKLQ</sequence>
<keyword evidence="3" id="KW-1185">Reference proteome</keyword>
<organism evidence="2 3">
    <name type="scientific">Austropuccinia psidii MF-1</name>
    <dbReference type="NCBI Taxonomy" id="1389203"/>
    <lineage>
        <taxon>Eukaryota</taxon>
        <taxon>Fungi</taxon>
        <taxon>Dikarya</taxon>
        <taxon>Basidiomycota</taxon>
        <taxon>Pucciniomycotina</taxon>
        <taxon>Pucciniomycetes</taxon>
        <taxon>Pucciniales</taxon>
        <taxon>Sphaerophragmiaceae</taxon>
        <taxon>Austropuccinia</taxon>
    </lineage>
</organism>
<comment type="caution">
    <text evidence="2">The sequence shown here is derived from an EMBL/GenBank/DDBJ whole genome shotgun (WGS) entry which is preliminary data.</text>
</comment>
<reference evidence="2" key="1">
    <citation type="submission" date="2021-03" db="EMBL/GenBank/DDBJ databases">
        <title>Draft genome sequence of rust myrtle Austropuccinia psidii MF-1, a brazilian biotype.</title>
        <authorList>
            <person name="Quecine M.C."/>
            <person name="Pachon D.M.R."/>
            <person name="Bonatelli M.L."/>
            <person name="Correr F.H."/>
            <person name="Franceschini L.M."/>
            <person name="Leite T.F."/>
            <person name="Margarido G.R.A."/>
            <person name="Almeida C.A."/>
            <person name="Ferrarezi J.A."/>
            <person name="Labate C.A."/>
        </authorList>
    </citation>
    <scope>NUCLEOTIDE SEQUENCE</scope>
    <source>
        <strain evidence="2">MF-1</strain>
    </source>
</reference>
<accession>A0A9Q3CY13</accession>
<dbReference type="AlphaFoldDB" id="A0A9Q3CY13"/>
<name>A0A9Q3CY13_9BASI</name>
<proteinExistence type="predicted"/>
<gene>
    <name evidence="2" type="ORF">O181_032769</name>
</gene>
<feature type="region of interest" description="Disordered" evidence="1">
    <location>
        <begin position="162"/>
        <end position="185"/>
    </location>
</feature>
<dbReference type="Proteomes" id="UP000765509">
    <property type="component" value="Unassembled WGS sequence"/>
</dbReference>